<organism evidence="4 5">
    <name type="scientific">Sphingomonas baiyangensis</name>
    <dbReference type="NCBI Taxonomy" id="2572576"/>
    <lineage>
        <taxon>Bacteria</taxon>
        <taxon>Pseudomonadati</taxon>
        <taxon>Pseudomonadota</taxon>
        <taxon>Alphaproteobacteria</taxon>
        <taxon>Sphingomonadales</taxon>
        <taxon>Sphingomonadaceae</taxon>
        <taxon>Sphingomonas</taxon>
    </lineage>
</organism>
<name>A0A4V5PYK0_9SPHN</name>
<evidence type="ECO:0000256" key="2">
    <source>
        <dbReference type="SAM" id="Coils"/>
    </source>
</evidence>
<feature type="coiled-coil region" evidence="2">
    <location>
        <begin position="77"/>
        <end position="104"/>
    </location>
</feature>
<proteinExistence type="predicted"/>
<feature type="domain" description="M23ase beta-sheet core" evidence="3">
    <location>
        <begin position="279"/>
        <end position="373"/>
    </location>
</feature>
<accession>A0A4V5PYK0</accession>
<keyword evidence="5" id="KW-1185">Reference proteome</keyword>
<dbReference type="Gene3D" id="2.70.70.10">
    <property type="entry name" value="Glucose Permease (Domain IIA)"/>
    <property type="match status" value="1"/>
</dbReference>
<dbReference type="SUPFAM" id="SSF51261">
    <property type="entry name" value="Duplicated hybrid motif"/>
    <property type="match status" value="1"/>
</dbReference>
<keyword evidence="1" id="KW-0732">Signal</keyword>
<dbReference type="OrthoDB" id="9815245at2"/>
<evidence type="ECO:0000313" key="5">
    <source>
        <dbReference type="Proteomes" id="UP000309138"/>
    </source>
</evidence>
<evidence type="ECO:0000313" key="4">
    <source>
        <dbReference type="EMBL" id="TKD51368.1"/>
    </source>
</evidence>
<dbReference type="Proteomes" id="UP000309138">
    <property type="component" value="Unassembled WGS sequence"/>
</dbReference>
<evidence type="ECO:0000259" key="3">
    <source>
        <dbReference type="Pfam" id="PF01551"/>
    </source>
</evidence>
<dbReference type="Pfam" id="PF01551">
    <property type="entry name" value="Peptidase_M23"/>
    <property type="match status" value="1"/>
</dbReference>
<dbReference type="PANTHER" id="PTHR21666:SF289">
    <property type="entry name" value="L-ALA--D-GLU ENDOPEPTIDASE"/>
    <property type="match status" value="1"/>
</dbReference>
<evidence type="ECO:0000256" key="1">
    <source>
        <dbReference type="ARBA" id="ARBA00022729"/>
    </source>
</evidence>
<dbReference type="InterPro" id="IPR011055">
    <property type="entry name" value="Dup_hybrid_motif"/>
</dbReference>
<comment type="caution">
    <text evidence="4">The sequence shown here is derived from an EMBL/GenBank/DDBJ whole genome shotgun (WGS) entry which is preliminary data.</text>
</comment>
<dbReference type="CDD" id="cd12797">
    <property type="entry name" value="M23_peptidase"/>
    <property type="match status" value="1"/>
</dbReference>
<keyword evidence="2" id="KW-0175">Coiled coil</keyword>
<dbReference type="GO" id="GO:0004222">
    <property type="term" value="F:metalloendopeptidase activity"/>
    <property type="evidence" value="ECO:0007669"/>
    <property type="project" value="TreeGrafter"/>
</dbReference>
<dbReference type="PANTHER" id="PTHR21666">
    <property type="entry name" value="PEPTIDASE-RELATED"/>
    <property type="match status" value="1"/>
</dbReference>
<gene>
    <name evidence="4" type="ORF">FBR43_11850</name>
</gene>
<dbReference type="InterPro" id="IPR016047">
    <property type="entry name" value="M23ase_b-sheet_dom"/>
</dbReference>
<dbReference type="InterPro" id="IPR050570">
    <property type="entry name" value="Cell_wall_metabolism_enzyme"/>
</dbReference>
<sequence>MHATSNVSNASYRFGFRNLFKNRDFILHDGRTLRRFSVTGRQQAFAAGAAVLALGFSGYGAASAAVDTLTASGAFGASAAETRVTRMQREVARMRADVAGLKKTAADHAARVEQRQALIAAVLSGEGDPEQLAALAAQPAGQATGLAASVVAPLRRVGAQQVAFAIEARAITDARIKATERHLRRLGVRPDRVIAQAAMGGPYLPLDSREGAEAAAEAASGSAGAGADAQFRSLFQSWKKLDTLEQAVIAIPSLQPVDDLKLTSSFGVRSDPFRGTAAMHAGIDIPGPVGTPIYATADGVVSRAKRVGGYGNLVEINHGKGIETRYGHLSRIIVGDNARVKRGQLIGLMGSTGRSTGSHLHYEVRIDGRPVNPMPYMQSADVLLSAQDKALRARAAMGGPAQ</sequence>
<protein>
    <submittedName>
        <fullName evidence="4">M23 family metallopeptidase</fullName>
    </submittedName>
</protein>
<dbReference type="EMBL" id="SWKR01000002">
    <property type="protein sequence ID" value="TKD51368.1"/>
    <property type="molecule type" value="Genomic_DNA"/>
</dbReference>
<reference evidence="4 5" key="1">
    <citation type="submission" date="2019-04" db="EMBL/GenBank/DDBJ databases">
        <authorList>
            <person name="Yang Y."/>
            <person name="Wei D."/>
        </authorList>
    </citation>
    <scope>NUCLEOTIDE SEQUENCE [LARGE SCALE GENOMIC DNA]</scope>
    <source>
        <strain evidence="4 5">L-1-4w-11</strain>
    </source>
</reference>
<dbReference type="AlphaFoldDB" id="A0A4V5PYK0"/>
<dbReference type="FunFam" id="2.70.70.10:FF:000006">
    <property type="entry name" value="M23 family peptidase"/>
    <property type="match status" value="1"/>
</dbReference>